<dbReference type="Gene3D" id="3.40.50.720">
    <property type="entry name" value="NAD(P)-binding Rossmann-like Domain"/>
    <property type="match status" value="2"/>
</dbReference>
<dbReference type="PANTHER" id="PTHR44196:SF1">
    <property type="entry name" value="DEHYDROGENASE_REDUCTASE SDR FAMILY MEMBER 7B"/>
    <property type="match status" value="1"/>
</dbReference>
<dbReference type="AlphaFoldDB" id="A0A2H3LAM6"/>
<accession>A0A2H3LAM6</accession>
<dbReference type="Proteomes" id="UP000220922">
    <property type="component" value="Unassembled WGS sequence"/>
</dbReference>
<sequence length="527" mass="56442">MARQQVLITGATDGIGLALVQIYLARGVRVIAVGRRPASALPAVLRPDYCRVDLAQPFAPAVVASFLHQRGLNTLDQLIHCAGVGSYGPVMAQTSTELATLLQTNLYAPIALTHALLPLLITAHGRIVFIGSVAAALPVPAYAVYGATKAALEGFARSLRVELAGHVMVQVIHPGATRTAMHHKVGAPLDQIGWQRFPPPERVARQLVRASERGTAVATLGAGNRIMRFAGIYLGKSVERVVRTRTIRQASPPAQLPVLAPPQGLRHCVVTGGADGIGRAIAERYVTEGWIVTLIDRDRARADEIARVMRAQGTAVTVIEADLIQAVDRDRVLQQLAALPPADVFVHSAGISLVGRFAQSDLPRQQAVLELNLYAPMDLTAGLLRQNLLAPGATLVMIASLSVYTGYPGASVYAASKDGLAAYARSLRAALSPQGLNVLTVYPGPTRTAHARRYSPDNRRERRRMRPTHLANLIVAAVQRRATSLIPGFANRLLATSGRFLPSLTETLMQQAILKKLPVTGVLSNQE</sequence>
<proteinExistence type="inferred from homology"/>
<evidence type="ECO:0000313" key="4">
    <source>
        <dbReference type="EMBL" id="PDW00494.1"/>
    </source>
</evidence>
<dbReference type="OrthoDB" id="9808814at2"/>
<keyword evidence="5" id="KW-1185">Reference proteome</keyword>
<keyword evidence="2" id="KW-0560">Oxidoreductase</keyword>
<evidence type="ECO:0000256" key="1">
    <source>
        <dbReference type="ARBA" id="ARBA00006484"/>
    </source>
</evidence>
<dbReference type="InterPro" id="IPR036291">
    <property type="entry name" value="NAD(P)-bd_dom_sf"/>
</dbReference>
<evidence type="ECO:0000259" key="3">
    <source>
        <dbReference type="SMART" id="SM00822"/>
    </source>
</evidence>
<gene>
    <name evidence="4" type="ORF">A9Q02_09925</name>
</gene>
<feature type="domain" description="Ketoreductase" evidence="3">
    <location>
        <begin position="266"/>
        <end position="444"/>
    </location>
</feature>
<organism evidence="4 5">
    <name type="scientific">Candidatus Chloroploca asiatica</name>
    <dbReference type="NCBI Taxonomy" id="1506545"/>
    <lineage>
        <taxon>Bacteria</taxon>
        <taxon>Bacillati</taxon>
        <taxon>Chloroflexota</taxon>
        <taxon>Chloroflexia</taxon>
        <taxon>Chloroflexales</taxon>
        <taxon>Chloroflexineae</taxon>
        <taxon>Oscillochloridaceae</taxon>
        <taxon>Candidatus Chloroploca</taxon>
    </lineage>
</organism>
<dbReference type="EMBL" id="LYXE01000041">
    <property type="protein sequence ID" value="PDW00494.1"/>
    <property type="molecule type" value="Genomic_DNA"/>
</dbReference>
<dbReference type="RefSeq" id="WP_097651037.1">
    <property type="nucleotide sequence ID" value="NZ_LYXE01000041.1"/>
</dbReference>
<dbReference type="PRINTS" id="PR00080">
    <property type="entry name" value="SDRFAMILY"/>
</dbReference>
<dbReference type="SUPFAM" id="SSF51735">
    <property type="entry name" value="NAD(P)-binding Rossmann-fold domains"/>
    <property type="match status" value="2"/>
</dbReference>
<dbReference type="SMART" id="SM00822">
    <property type="entry name" value="PKS_KR"/>
    <property type="match status" value="1"/>
</dbReference>
<protein>
    <recommendedName>
        <fullName evidence="3">Ketoreductase domain-containing protein</fullName>
    </recommendedName>
</protein>
<comment type="similarity">
    <text evidence="1">Belongs to the short-chain dehydrogenases/reductases (SDR) family.</text>
</comment>
<dbReference type="PROSITE" id="PS00061">
    <property type="entry name" value="ADH_SHORT"/>
    <property type="match status" value="2"/>
</dbReference>
<dbReference type="PANTHER" id="PTHR44196">
    <property type="entry name" value="DEHYDROGENASE/REDUCTASE SDR FAMILY MEMBER 7B"/>
    <property type="match status" value="1"/>
</dbReference>
<reference evidence="4 5" key="1">
    <citation type="submission" date="2016-05" db="EMBL/GenBank/DDBJ databases">
        <authorList>
            <person name="Lavstsen T."/>
            <person name="Jespersen J.S."/>
        </authorList>
    </citation>
    <scope>NUCLEOTIDE SEQUENCE [LARGE SCALE GENOMIC DNA]</scope>
    <source>
        <strain evidence="4 5">B7-9</strain>
    </source>
</reference>
<dbReference type="PRINTS" id="PR00081">
    <property type="entry name" value="GDHRDH"/>
</dbReference>
<evidence type="ECO:0000256" key="2">
    <source>
        <dbReference type="ARBA" id="ARBA00023002"/>
    </source>
</evidence>
<name>A0A2H3LAM6_9CHLR</name>
<comment type="caution">
    <text evidence="4">The sequence shown here is derived from an EMBL/GenBank/DDBJ whole genome shotgun (WGS) entry which is preliminary data.</text>
</comment>
<dbReference type="InterPro" id="IPR020904">
    <property type="entry name" value="Sc_DH/Rdtase_CS"/>
</dbReference>
<dbReference type="InterPro" id="IPR002347">
    <property type="entry name" value="SDR_fam"/>
</dbReference>
<dbReference type="GO" id="GO:0016491">
    <property type="term" value="F:oxidoreductase activity"/>
    <property type="evidence" value="ECO:0007669"/>
    <property type="project" value="UniProtKB-KW"/>
</dbReference>
<dbReference type="CDD" id="cd05233">
    <property type="entry name" value="SDR_c"/>
    <property type="match status" value="1"/>
</dbReference>
<dbReference type="Pfam" id="PF00106">
    <property type="entry name" value="adh_short"/>
    <property type="match status" value="2"/>
</dbReference>
<dbReference type="InterPro" id="IPR057326">
    <property type="entry name" value="KR_dom"/>
</dbReference>
<evidence type="ECO:0000313" key="5">
    <source>
        <dbReference type="Proteomes" id="UP000220922"/>
    </source>
</evidence>
<dbReference type="GO" id="GO:0016020">
    <property type="term" value="C:membrane"/>
    <property type="evidence" value="ECO:0007669"/>
    <property type="project" value="TreeGrafter"/>
</dbReference>